<dbReference type="EMBL" id="CADCTB010000159">
    <property type="protein sequence ID" value="CAA9258132.1"/>
    <property type="molecule type" value="Genomic_DNA"/>
</dbReference>
<reference evidence="1" key="1">
    <citation type="submission" date="2020-02" db="EMBL/GenBank/DDBJ databases">
        <authorList>
            <person name="Meier V. D."/>
        </authorList>
    </citation>
    <scope>NUCLEOTIDE SEQUENCE</scope>
    <source>
        <strain evidence="1">AVDCRST_MAG10</strain>
    </source>
</reference>
<organism evidence="1">
    <name type="scientific">uncultured Acidimicrobiales bacterium</name>
    <dbReference type="NCBI Taxonomy" id="310071"/>
    <lineage>
        <taxon>Bacteria</taxon>
        <taxon>Bacillati</taxon>
        <taxon>Actinomycetota</taxon>
        <taxon>Acidimicrobiia</taxon>
        <taxon>Acidimicrobiales</taxon>
        <taxon>environmental samples</taxon>
    </lineage>
</organism>
<proteinExistence type="predicted"/>
<evidence type="ECO:0000313" key="1">
    <source>
        <dbReference type="EMBL" id="CAA9258132.1"/>
    </source>
</evidence>
<dbReference type="AlphaFoldDB" id="A0A6J4IPK9"/>
<gene>
    <name evidence="1" type="ORF">AVDCRST_MAG10-2599</name>
</gene>
<name>A0A6J4IPK9_9ACTN</name>
<sequence>VGAHMQSRRDRHFQLRLHRPLCRNPEPLAEHRQWSTRRL</sequence>
<protein>
    <submittedName>
        <fullName evidence="1">Uncharacterized protein</fullName>
    </submittedName>
</protein>
<feature type="non-terminal residue" evidence="1">
    <location>
        <position position="1"/>
    </location>
</feature>
<accession>A0A6J4IPK9</accession>
<feature type="non-terminal residue" evidence="1">
    <location>
        <position position="39"/>
    </location>
</feature>